<dbReference type="EMBL" id="CAMGZC010001202">
    <property type="protein sequence ID" value="CAI0651923.1"/>
    <property type="molecule type" value="Genomic_DNA"/>
</dbReference>
<keyword evidence="4" id="KW-1185">Reference proteome</keyword>
<evidence type="ECO:0000313" key="3">
    <source>
        <dbReference type="EMBL" id="CAI0651923.1"/>
    </source>
</evidence>
<protein>
    <submittedName>
        <fullName evidence="3">Uncharacterized protein</fullName>
    </submittedName>
</protein>
<comment type="caution">
    <text evidence="3">The sequence shown here is derived from an EMBL/GenBank/DDBJ whole genome shotgun (WGS) entry which is preliminary data.</text>
</comment>
<keyword evidence="1" id="KW-0175">Coiled coil</keyword>
<sequence length="481" mass="54579">MPPKNTKKPAAATKTSAATSAVTATRGQKTKRKNADTPGSINKKQKATNAGEAETDFEEGVADAGREEPTGDDGDGGVRCLVRPDKAWALVERSHVDKQPAASHKMFFLTNASVSQLEEDEIDNIIPPKTLPESLFPPNWTQQDEQDLQRAWDEDPERPVWMDIPEKGRFTKLWKVFLRLFRKSPADVISAKYALQFDPDKKRPRMGWNSKNELVVSPAWTALFMKRLMNLAFHPLWQGKVECLIVAIQYAVIVRTNDCRTWKLLNPTGDEFFNTMIRVLKKPDCQGMEVSKLHKMARDDMHGRDIPCGWFSMFMEKLEGKYPNPPPRQTEDNGPYKVSTTDLGDILEALTDMDHLGLPLFRYTGEGYSMEAANLNMKEDLPANDDMLDYYERGLLEERRWVALQKKLADRGRPVESLTGLTVSAEATGSGSTQTDIDQLNERIRELEDDVFEWQRKYKRLQGHNPVPSSDAIEDPNDSYV</sequence>
<organism evidence="3 4">
    <name type="scientific">Colletotrichum noveboracense</name>
    <dbReference type="NCBI Taxonomy" id="2664923"/>
    <lineage>
        <taxon>Eukaryota</taxon>
        <taxon>Fungi</taxon>
        <taxon>Dikarya</taxon>
        <taxon>Ascomycota</taxon>
        <taxon>Pezizomycotina</taxon>
        <taxon>Sordariomycetes</taxon>
        <taxon>Hypocreomycetidae</taxon>
        <taxon>Glomerellales</taxon>
        <taxon>Glomerellaceae</taxon>
        <taxon>Colletotrichum</taxon>
        <taxon>Colletotrichum gloeosporioides species complex</taxon>
    </lineage>
</organism>
<evidence type="ECO:0000313" key="4">
    <source>
        <dbReference type="Proteomes" id="UP001152533"/>
    </source>
</evidence>
<accession>A0A9W4S103</accession>
<feature type="region of interest" description="Disordered" evidence="2">
    <location>
        <begin position="1"/>
        <end position="78"/>
    </location>
</feature>
<evidence type="ECO:0000256" key="2">
    <source>
        <dbReference type="SAM" id="MobiDB-lite"/>
    </source>
</evidence>
<dbReference type="AlphaFoldDB" id="A0A9W4S103"/>
<name>A0A9W4S103_9PEZI</name>
<dbReference type="Proteomes" id="UP001152533">
    <property type="component" value="Unassembled WGS sequence"/>
</dbReference>
<feature type="compositionally biased region" description="Low complexity" evidence="2">
    <location>
        <begin position="8"/>
        <end position="25"/>
    </location>
</feature>
<feature type="coiled-coil region" evidence="1">
    <location>
        <begin position="430"/>
        <end position="464"/>
    </location>
</feature>
<reference evidence="3" key="1">
    <citation type="submission" date="2022-08" db="EMBL/GenBank/DDBJ databases">
        <authorList>
            <person name="Giroux E."/>
            <person name="Giroux E."/>
        </authorList>
    </citation>
    <scope>NUCLEOTIDE SEQUENCE</scope>
    <source>
        <strain evidence="3">H1091258</strain>
    </source>
</reference>
<evidence type="ECO:0000256" key="1">
    <source>
        <dbReference type="SAM" id="Coils"/>
    </source>
</evidence>
<proteinExistence type="predicted"/>
<gene>
    <name evidence="3" type="ORF">CGXH109_LOCUS111875</name>
</gene>